<evidence type="ECO:0000256" key="4">
    <source>
        <dbReference type="ARBA" id="ARBA00023239"/>
    </source>
</evidence>
<name>A0A2R6WYI8_MARPO</name>
<evidence type="ECO:0000313" key="6">
    <source>
        <dbReference type="EMBL" id="PTQ38926.1"/>
    </source>
</evidence>
<evidence type="ECO:0000256" key="1">
    <source>
        <dbReference type="ARBA" id="ARBA00022723"/>
    </source>
</evidence>
<evidence type="ECO:0000313" key="7">
    <source>
        <dbReference type="Proteomes" id="UP000244005"/>
    </source>
</evidence>
<dbReference type="PANTHER" id="PTHR42909:SF1">
    <property type="entry name" value="CARBOHYDRATE KINASE PFKB DOMAIN-CONTAINING PROTEIN"/>
    <property type="match status" value="1"/>
</dbReference>
<evidence type="ECO:0000256" key="2">
    <source>
        <dbReference type="ARBA" id="ARBA00022801"/>
    </source>
</evidence>
<keyword evidence="7" id="KW-1185">Reference proteome</keyword>
<proteinExistence type="inferred from homology"/>
<dbReference type="GO" id="GO:0046872">
    <property type="term" value="F:metal ion binding"/>
    <property type="evidence" value="ECO:0007669"/>
    <property type="project" value="UniProtKB-KW"/>
</dbReference>
<dbReference type="SUPFAM" id="SSF110581">
    <property type="entry name" value="Indigoidine synthase A-like"/>
    <property type="match status" value="1"/>
</dbReference>
<dbReference type="OrthoDB" id="198885at2759"/>
<dbReference type="AlphaFoldDB" id="A0A2R6WYI8"/>
<dbReference type="Gene3D" id="3.40.1790.10">
    <property type="entry name" value="Indigoidine synthase domain"/>
    <property type="match status" value="1"/>
</dbReference>
<dbReference type="Pfam" id="PF04227">
    <property type="entry name" value="Indigoidine_A"/>
    <property type="match status" value="1"/>
</dbReference>
<evidence type="ECO:0000256" key="5">
    <source>
        <dbReference type="ARBA" id="ARBA00023295"/>
    </source>
</evidence>
<dbReference type="InterPro" id="IPR022830">
    <property type="entry name" value="Indigdn_synthA-like"/>
</dbReference>
<keyword evidence="3" id="KW-0464">Manganese</keyword>
<dbReference type="PANTHER" id="PTHR42909">
    <property type="entry name" value="ZGC:136858"/>
    <property type="match status" value="1"/>
</dbReference>
<keyword evidence="1" id="KW-0479">Metal-binding</keyword>
<keyword evidence="4" id="KW-0456">Lyase</keyword>
<evidence type="ECO:0000256" key="3">
    <source>
        <dbReference type="ARBA" id="ARBA00023211"/>
    </source>
</evidence>
<accession>A0A2R6WYI8</accession>
<sequence>MKCFEWEGGGVGELEQEGRDCGLRRRDFEAFGIVKVTMLKAGELSDMFASRIATIRRHIAPRFLSARSSHANVESLERLGIRIEPNVRKALSEGLPVVALESTIISHGMPYPQNLSTAKEVESVVKQHGATPATIAILNGVPCIGLTEEELEFLAQCGSAAAKTSRRDIAQVISRGVTGATTVSATMFFAAKAGIHVFVTGGIGGVHRLGESTLDISSDLTELGRTPVVVVCAGVKSILDIPRTLEYLETQGVTVVSYGTEEFPAFFTSKSGCKAPCRVDSPEQCAAIAESNLKLELQSGILIAVPIPDQHSAAAEHVETAIQTALQEMREKNVQGNAVTPFLLKRVNELTGGDSLASNIELIKNNARVGAQISVALQEKMR</sequence>
<keyword evidence="2" id="KW-0378">Hydrolase</keyword>
<dbReference type="GO" id="GO:0016798">
    <property type="term" value="F:hydrolase activity, acting on glycosyl bonds"/>
    <property type="evidence" value="ECO:0007669"/>
    <property type="project" value="UniProtKB-KW"/>
</dbReference>
<protein>
    <recommendedName>
        <fullName evidence="8">Pseudouridine-5'-phosphate glycosidase</fullName>
    </recommendedName>
</protein>
<dbReference type="Proteomes" id="UP000244005">
    <property type="component" value="Unassembled WGS sequence"/>
</dbReference>
<dbReference type="HAMAP" id="MF_01876">
    <property type="entry name" value="PsiMP_glycosidase"/>
    <property type="match status" value="1"/>
</dbReference>
<dbReference type="EMBL" id="KZ772720">
    <property type="protein sequence ID" value="PTQ38926.1"/>
    <property type="molecule type" value="Genomic_DNA"/>
</dbReference>
<evidence type="ECO:0008006" key="8">
    <source>
        <dbReference type="Google" id="ProtNLM"/>
    </source>
</evidence>
<gene>
    <name evidence="6" type="ORF">MARPO_0048s0046</name>
</gene>
<dbReference type="GO" id="GO:0004730">
    <property type="term" value="F:pseudouridylate synthase activity"/>
    <property type="evidence" value="ECO:0000318"/>
    <property type="project" value="GO_Central"/>
</dbReference>
<dbReference type="InterPro" id="IPR007342">
    <property type="entry name" value="PsuG"/>
</dbReference>
<keyword evidence="5" id="KW-0326">Glycosidase</keyword>
<reference evidence="7" key="1">
    <citation type="journal article" date="2017" name="Cell">
        <title>Insights into land plant evolution garnered from the Marchantia polymorpha genome.</title>
        <authorList>
            <person name="Bowman J.L."/>
            <person name="Kohchi T."/>
            <person name="Yamato K.T."/>
            <person name="Jenkins J."/>
            <person name="Shu S."/>
            <person name="Ishizaki K."/>
            <person name="Yamaoka S."/>
            <person name="Nishihama R."/>
            <person name="Nakamura Y."/>
            <person name="Berger F."/>
            <person name="Adam C."/>
            <person name="Aki S.S."/>
            <person name="Althoff F."/>
            <person name="Araki T."/>
            <person name="Arteaga-Vazquez M.A."/>
            <person name="Balasubrmanian S."/>
            <person name="Barry K."/>
            <person name="Bauer D."/>
            <person name="Boehm C.R."/>
            <person name="Briginshaw L."/>
            <person name="Caballero-Perez J."/>
            <person name="Catarino B."/>
            <person name="Chen F."/>
            <person name="Chiyoda S."/>
            <person name="Chovatia M."/>
            <person name="Davies K.M."/>
            <person name="Delmans M."/>
            <person name="Demura T."/>
            <person name="Dierschke T."/>
            <person name="Dolan L."/>
            <person name="Dorantes-Acosta A.E."/>
            <person name="Eklund D.M."/>
            <person name="Florent S.N."/>
            <person name="Flores-Sandoval E."/>
            <person name="Fujiyama A."/>
            <person name="Fukuzawa H."/>
            <person name="Galik B."/>
            <person name="Grimanelli D."/>
            <person name="Grimwood J."/>
            <person name="Grossniklaus U."/>
            <person name="Hamada T."/>
            <person name="Haseloff J."/>
            <person name="Hetherington A.J."/>
            <person name="Higo A."/>
            <person name="Hirakawa Y."/>
            <person name="Hundley H.N."/>
            <person name="Ikeda Y."/>
            <person name="Inoue K."/>
            <person name="Inoue S.I."/>
            <person name="Ishida S."/>
            <person name="Jia Q."/>
            <person name="Kakita M."/>
            <person name="Kanazawa T."/>
            <person name="Kawai Y."/>
            <person name="Kawashima T."/>
            <person name="Kennedy M."/>
            <person name="Kinose K."/>
            <person name="Kinoshita T."/>
            <person name="Kohara Y."/>
            <person name="Koide E."/>
            <person name="Komatsu K."/>
            <person name="Kopischke S."/>
            <person name="Kubo M."/>
            <person name="Kyozuka J."/>
            <person name="Lagercrantz U."/>
            <person name="Lin S.S."/>
            <person name="Lindquist E."/>
            <person name="Lipzen A.M."/>
            <person name="Lu C.W."/>
            <person name="De Luna E."/>
            <person name="Martienssen R.A."/>
            <person name="Minamino N."/>
            <person name="Mizutani M."/>
            <person name="Mizutani M."/>
            <person name="Mochizuki N."/>
            <person name="Monte I."/>
            <person name="Mosher R."/>
            <person name="Nagasaki H."/>
            <person name="Nakagami H."/>
            <person name="Naramoto S."/>
            <person name="Nishitani K."/>
            <person name="Ohtani M."/>
            <person name="Okamoto T."/>
            <person name="Okumura M."/>
            <person name="Phillips J."/>
            <person name="Pollak B."/>
            <person name="Reinders A."/>
            <person name="Rovekamp M."/>
            <person name="Sano R."/>
            <person name="Sawa S."/>
            <person name="Schmid M.W."/>
            <person name="Shirakawa M."/>
            <person name="Solano R."/>
            <person name="Spunde A."/>
            <person name="Suetsugu N."/>
            <person name="Sugano S."/>
            <person name="Sugiyama A."/>
            <person name="Sun R."/>
            <person name="Suzuki Y."/>
            <person name="Takenaka M."/>
            <person name="Takezawa D."/>
            <person name="Tomogane H."/>
            <person name="Tsuzuki M."/>
            <person name="Ueda T."/>
            <person name="Umeda M."/>
            <person name="Ward J.M."/>
            <person name="Watanabe Y."/>
            <person name="Yazaki K."/>
            <person name="Yokoyama R."/>
            <person name="Yoshitake Y."/>
            <person name="Yotsui I."/>
            <person name="Zachgo S."/>
            <person name="Schmutz J."/>
        </authorList>
    </citation>
    <scope>NUCLEOTIDE SEQUENCE [LARGE SCALE GENOMIC DNA]</scope>
    <source>
        <strain evidence="7">Tak-1</strain>
    </source>
</reference>
<dbReference type="GO" id="GO:0005737">
    <property type="term" value="C:cytoplasm"/>
    <property type="evidence" value="ECO:0000318"/>
    <property type="project" value="GO_Central"/>
</dbReference>
<organism evidence="6 7">
    <name type="scientific">Marchantia polymorpha</name>
    <name type="common">Common liverwort</name>
    <name type="synonym">Marchantia aquatica</name>
    <dbReference type="NCBI Taxonomy" id="3197"/>
    <lineage>
        <taxon>Eukaryota</taxon>
        <taxon>Viridiplantae</taxon>
        <taxon>Streptophyta</taxon>
        <taxon>Embryophyta</taxon>
        <taxon>Marchantiophyta</taxon>
        <taxon>Marchantiopsida</taxon>
        <taxon>Marchantiidae</taxon>
        <taxon>Marchantiales</taxon>
        <taxon>Marchantiaceae</taxon>
        <taxon>Marchantia</taxon>
    </lineage>
</organism>